<organism evidence="1 2">
    <name type="scientific">Sphingobium lignivorans</name>
    <dbReference type="NCBI Taxonomy" id="2735886"/>
    <lineage>
        <taxon>Bacteria</taxon>
        <taxon>Pseudomonadati</taxon>
        <taxon>Pseudomonadota</taxon>
        <taxon>Alphaproteobacteria</taxon>
        <taxon>Sphingomonadales</taxon>
        <taxon>Sphingomonadaceae</taxon>
        <taxon>Sphingobium</taxon>
    </lineage>
</organism>
<reference evidence="1 2" key="1">
    <citation type="submission" date="2020-08" db="EMBL/GenBank/DDBJ databases">
        <title>Exploring microbial biodiversity for novel pathways involved in the catabolism of aromatic compounds derived from lignin.</title>
        <authorList>
            <person name="Elkins J."/>
        </authorList>
    </citation>
    <scope>NUCLEOTIDE SEQUENCE [LARGE SCALE GENOMIC DNA]</scope>
    <source>
        <strain evidence="1 2">B1D3A</strain>
    </source>
</reference>
<protein>
    <submittedName>
        <fullName evidence="1">Uncharacterized protein</fullName>
    </submittedName>
</protein>
<proteinExistence type="predicted"/>
<evidence type="ECO:0000313" key="2">
    <source>
        <dbReference type="Proteomes" id="UP001138540"/>
    </source>
</evidence>
<sequence length="96" mass="10750">MIASAMMKGSIRSICEIRLTRNRAKSIRTERHPFACSFELSSPIWKEALDISVDRVAISAMIVTLLTWVGASKLDGATHDQNAEYLNKLAQSSKRR</sequence>
<dbReference type="Proteomes" id="UP001138540">
    <property type="component" value="Unassembled WGS sequence"/>
</dbReference>
<dbReference type="EMBL" id="JACHKA010000001">
    <property type="protein sequence ID" value="MBB5986798.1"/>
    <property type="molecule type" value="Genomic_DNA"/>
</dbReference>
<accession>A0ABR6NJY1</accession>
<comment type="caution">
    <text evidence="1">The sequence shown here is derived from an EMBL/GenBank/DDBJ whole genome shotgun (WGS) entry which is preliminary data.</text>
</comment>
<evidence type="ECO:0000313" key="1">
    <source>
        <dbReference type="EMBL" id="MBB5986798.1"/>
    </source>
</evidence>
<name>A0ABR6NJY1_9SPHN</name>
<keyword evidence="2" id="KW-1185">Reference proteome</keyword>
<gene>
    <name evidence="1" type="ORF">HNP60_002772</name>
</gene>